<proteinExistence type="predicted"/>
<gene>
    <name evidence="1" type="ORF">A3K06_01455</name>
</gene>
<accession>A0A1F5NFW3</accession>
<name>A0A1F5NFW3_9BACT</name>
<protein>
    <submittedName>
        <fullName evidence="1">Uncharacterized protein</fullName>
    </submittedName>
</protein>
<evidence type="ECO:0000313" key="2">
    <source>
        <dbReference type="Proteomes" id="UP000176547"/>
    </source>
</evidence>
<dbReference type="Proteomes" id="UP000176547">
    <property type="component" value="Unassembled WGS sequence"/>
</dbReference>
<sequence length="85" mass="9490">MGDRESSVGETRAGVMAELQGAMRSLAEYSEQGLMSPEQSAHYHEIRNEWDNISGPEDDVAIAELDNFMDRIGVLLTEFEKKNGE</sequence>
<organism evidence="1 2">
    <name type="scientific">Candidatus Doudnabacteria bacterium RIFCSPHIGHO2_01_52_17</name>
    <dbReference type="NCBI Taxonomy" id="1817820"/>
    <lineage>
        <taxon>Bacteria</taxon>
        <taxon>Candidatus Doudnaibacteriota</taxon>
    </lineage>
</organism>
<comment type="caution">
    <text evidence="1">The sequence shown here is derived from an EMBL/GenBank/DDBJ whole genome shotgun (WGS) entry which is preliminary data.</text>
</comment>
<dbReference type="AlphaFoldDB" id="A0A1F5NFW3"/>
<evidence type="ECO:0000313" key="1">
    <source>
        <dbReference type="EMBL" id="OGE76444.1"/>
    </source>
</evidence>
<dbReference type="EMBL" id="MFEG01000007">
    <property type="protein sequence ID" value="OGE76444.1"/>
    <property type="molecule type" value="Genomic_DNA"/>
</dbReference>
<reference evidence="1 2" key="1">
    <citation type="journal article" date="2016" name="Nat. Commun.">
        <title>Thousands of microbial genomes shed light on interconnected biogeochemical processes in an aquifer system.</title>
        <authorList>
            <person name="Anantharaman K."/>
            <person name="Brown C.T."/>
            <person name="Hug L.A."/>
            <person name="Sharon I."/>
            <person name="Castelle C.J."/>
            <person name="Probst A.J."/>
            <person name="Thomas B.C."/>
            <person name="Singh A."/>
            <person name="Wilkins M.J."/>
            <person name="Karaoz U."/>
            <person name="Brodie E.L."/>
            <person name="Williams K.H."/>
            <person name="Hubbard S.S."/>
            <person name="Banfield J.F."/>
        </authorList>
    </citation>
    <scope>NUCLEOTIDE SEQUENCE [LARGE SCALE GENOMIC DNA]</scope>
</reference>